<name>A0ABT3CYF9_9BACT</name>
<evidence type="ECO:0000256" key="9">
    <source>
        <dbReference type="ARBA" id="ARBA00023237"/>
    </source>
</evidence>
<evidence type="ECO:0000259" key="12">
    <source>
        <dbReference type="Pfam" id="PF07715"/>
    </source>
</evidence>
<evidence type="ECO:0000256" key="8">
    <source>
        <dbReference type="ARBA" id="ARBA00023170"/>
    </source>
</evidence>
<evidence type="ECO:0000256" key="10">
    <source>
        <dbReference type="RuleBase" id="RU003357"/>
    </source>
</evidence>
<dbReference type="InterPro" id="IPR008969">
    <property type="entry name" value="CarboxyPept-like_regulatory"/>
</dbReference>
<dbReference type="Gene3D" id="2.40.170.20">
    <property type="entry name" value="TonB-dependent receptor, beta-barrel domain"/>
    <property type="match status" value="1"/>
</dbReference>
<keyword evidence="8 13" id="KW-0675">Receptor</keyword>
<evidence type="ECO:0000256" key="5">
    <source>
        <dbReference type="ARBA" id="ARBA00022729"/>
    </source>
</evidence>
<dbReference type="Pfam" id="PF00593">
    <property type="entry name" value="TonB_dep_Rec_b-barrel"/>
    <property type="match status" value="1"/>
</dbReference>
<evidence type="ECO:0000256" key="6">
    <source>
        <dbReference type="ARBA" id="ARBA00023077"/>
    </source>
</evidence>
<dbReference type="PANTHER" id="PTHR30069">
    <property type="entry name" value="TONB-DEPENDENT OUTER MEMBRANE RECEPTOR"/>
    <property type="match status" value="1"/>
</dbReference>
<comment type="caution">
    <text evidence="13">The sequence shown here is derived from an EMBL/GenBank/DDBJ whole genome shotgun (WGS) entry which is preliminary data.</text>
</comment>
<evidence type="ECO:0000313" key="14">
    <source>
        <dbReference type="Proteomes" id="UP001300692"/>
    </source>
</evidence>
<evidence type="ECO:0000256" key="3">
    <source>
        <dbReference type="ARBA" id="ARBA00022452"/>
    </source>
</evidence>
<dbReference type="SUPFAM" id="SSF49464">
    <property type="entry name" value="Carboxypeptidase regulatory domain-like"/>
    <property type="match status" value="1"/>
</dbReference>
<dbReference type="EMBL" id="JAOYOD010000001">
    <property type="protein sequence ID" value="MCV9388657.1"/>
    <property type="molecule type" value="Genomic_DNA"/>
</dbReference>
<comment type="subcellular location">
    <subcellularLocation>
        <location evidence="1">Cell outer membrane</location>
        <topology evidence="1">Multi-pass membrane protein</topology>
    </subcellularLocation>
</comment>
<dbReference type="PANTHER" id="PTHR30069:SF29">
    <property type="entry name" value="HEMOGLOBIN AND HEMOGLOBIN-HAPTOGLOBIN-BINDING PROTEIN 1-RELATED"/>
    <property type="match status" value="1"/>
</dbReference>
<evidence type="ECO:0000256" key="2">
    <source>
        <dbReference type="ARBA" id="ARBA00022448"/>
    </source>
</evidence>
<proteinExistence type="inferred from homology"/>
<dbReference type="InterPro" id="IPR037066">
    <property type="entry name" value="Plug_dom_sf"/>
</dbReference>
<dbReference type="InterPro" id="IPR036942">
    <property type="entry name" value="Beta-barrel_TonB_sf"/>
</dbReference>
<dbReference type="Proteomes" id="UP001300692">
    <property type="component" value="Unassembled WGS sequence"/>
</dbReference>
<evidence type="ECO:0000313" key="13">
    <source>
        <dbReference type="EMBL" id="MCV9388657.1"/>
    </source>
</evidence>
<protein>
    <submittedName>
        <fullName evidence="13">TonB-dependent receptor</fullName>
    </submittedName>
</protein>
<dbReference type="InterPro" id="IPR012910">
    <property type="entry name" value="Plug_dom"/>
</dbReference>
<gene>
    <name evidence="13" type="ORF">N7U62_18365</name>
</gene>
<dbReference type="Gene3D" id="2.170.130.10">
    <property type="entry name" value="TonB-dependent receptor, plug domain"/>
    <property type="match status" value="1"/>
</dbReference>
<sequence>MAHSQSLNSIVIDSTANGKEIQDYLIQIENDYQVDFIFDQHKLGNFSINGIKEPVRLMNYLNVFYQVLDIKIIEVNSKIALLLPNDLIKGVDPKNGFIAIKSNTSSKVNLSGEIFDIDSNDPLVGAQVTILPDNIGGVTDINGGYSISYPITKPYHLLLTKYIGYDSHLQLVAYSKYGNGKMPRTMIYPTSTKLEDVIVHGYSVDRNVSENITGVENMGIESIKTLPTFMGEVDPIKGLTTLPGVSTVGELSAGFNVRGGNLGQNLIRQDGATIYNPSHLFGYYSAFNSDLVDNVTLIKGGGNAKYGSRVSSIMDVSLRNGETRDFHVNGGIGIISSRLSVEGPLIKNRSSFIVGGRISYADWILKRSNDIKLSQSSVDFGDLTAKLFQMINENNFISVSAYGSFDSFSLASDSLFTWGNKAMSFKWGHNFNSTANSQFIFSTSTYHSQLENKDELVGFKYQNGVSGYNLNYNVEKKFTEAKQMNFGLEANYSIINPGESKNTVERSNILEFDIDDHKTLETSIFAQYDWDLTGQFAISAGIRYSQFYRFGKGLVYEFNYNLTDSQFPERVDSIFYDTNELIDFQHGLEPRISLRYKLNVNTSIKASYNRTFQYIHLISNTTSSSPIDYWLSGGPNLKPEIGDQFSLGVFKNFSDNSYEVSAEGYYKHIQNTIDYIEGAEVKLTEAIEGSLIQGDGFSYGIEVLAKKNTGNWNGWLSYTYSRSLLQFNSPYDILTINDGELYPSQYDQPHNLSIVMNCKVNKILSISANFSYATGRPITIPVSKFSYSSYPTVLNYSQRNEFRVPDYHRLDLSATLKGEHPNKRFQGEWVLSIFNVYGRNNVYAVLFDEYGGASKVSIVGSMFPSLSYNFKF</sequence>
<dbReference type="Pfam" id="PF13715">
    <property type="entry name" value="CarbopepD_reg_2"/>
    <property type="match status" value="1"/>
</dbReference>
<evidence type="ECO:0000256" key="1">
    <source>
        <dbReference type="ARBA" id="ARBA00004571"/>
    </source>
</evidence>
<keyword evidence="2" id="KW-0813">Transport</keyword>
<feature type="domain" description="TonB-dependent receptor-like beta-barrel" evidence="11">
    <location>
        <begin position="403"/>
        <end position="817"/>
    </location>
</feature>
<feature type="domain" description="TonB-dependent receptor plug" evidence="12">
    <location>
        <begin position="239"/>
        <end position="309"/>
    </location>
</feature>
<keyword evidence="4" id="KW-0812">Transmembrane</keyword>
<dbReference type="InterPro" id="IPR000531">
    <property type="entry name" value="Beta-barrel_TonB"/>
</dbReference>
<keyword evidence="7 10" id="KW-0472">Membrane</keyword>
<keyword evidence="14" id="KW-1185">Reference proteome</keyword>
<evidence type="ECO:0000259" key="11">
    <source>
        <dbReference type="Pfam" id="PF00593"/>
    </source>
</evidence>
<reference evidence="13 14" key="1">
    <citation type="submission" date="2022-10" db="EMBL/GenBank/DDBJ databases">
        <title>Comparative genomics and taxonomic characterization of three novel marine species of genus Reichenbachiella exhibiting antioxidant and polysaccharide degradation activities.</title>
        <authorList>
            <person name="Muhammad N."/>
            <person name="Lee Y.-J."/>
            <person name="Ko J."/>
            <person name="Kim S.-G."/>
        </authorList>
    </citation>
    <scope>NUCLEOTIDE SEQUENCE [LARGE SCALE GENOMIC DNA]</scope>
    <source>
        <strain evidence="13 14">ABR2-5</strain>
    </source>
</reference>
<dbReference type="RefSeq" id="WP_264139542.1">
    <property type="nucleotide sequence ID" value="NZ_JAOYOD010000001.1"/>
</dbReference>
<evidence type="ECO:0000256" key="4">
    <source>
        <dbReference type="ARBA" id="ARBA00022692"/>
    </source>
</evidence>
<keyword evidence="3" id="KW-1134">Transmembrane beta strand</keyword>
<keyword evidence="9" id="KW-0998">Cell outer membrane</keyword>
<accession>A0ABT3CYF9</accession>
<keyword evidence="6 10" id="KW-0798">TonB box</keyword>
<evidence type="ECO:0000256" key="7">
    <source>
        <dbReference type="ARBA" id="ARBA00023136"/>
    </source>
</evidence>
<organism evidence="13 14">
    <name type="scientific">Reichenbachiella ulvae</name>
    <dbReference type="NCBI Taxonomy" id="2980104"/>
    <lineage>
        <taxon>Bacteria</taxon>
        <taxon>Pseudomonadati</taxon>
        <taxon>Bacteroidota</taxon>
        <taxon>Cytophagia</taxon>
        <taxon>Cytophagales</taxon>
        <taxon>Reichenbachiellaceae</taxon>
        <taxon>Reichenbachiella</taxon>
    </lineage>
</organism>
<dbReference type="SUPFAM" id="SSF56935">
    <property type="entry name" value="Porins"/>
    <property type="match status" value="1"/>
</dbReference>
<dbReference type="InterPro" id="IPR039426">
    <property type="entry name" value="TonB-dep_rcpt-like"/>
</dbReference>
<comment type="similarity">
    <text evidence="10">Belongs to the TonB-dependent receptor family.</text>
</comment>
<keyword evidence="5" id="KW-0732">Signal</keyword>
<dbReference type="Pfam" id="PF07715">
    <property type="entry name" value="Plug"/>
    <property type="match status" value="1"/>
</dbReference>